<dbReference type="PANTHER" id="PTHR47515:SF1">
    <property type="entry name" value="BLR2054 PROTEIN"/>
    <property type="match status" value="1"/>
</dbReference>
<dbReference type="PROSITE" id="PS50994">
    <property type="entry name" value="INTEGRASE"/>
    <property type="match status" value="1"/>
</dbReference>
<sequence length="157" mass="17439">TRDPVMAACAASRIAQQAAITFYGASFPTCYGTEFTSNAILKFVDDHKFDWHYIAPGKPTQNAFIESFNGRLRDELLNETMFPSLHHARATLAAWRMDYNTERPHSRLGWQTPAEFAQTFAPQRGLTLRNPQSSAPAPVAQPAQMGKTQTRSLAHAG</sequence>
<dbReference type="InterPro" id="IPR001584">
    <property type="entry name" value="Integrase_cat-core"/>
</dbReference>
<feature type="non-terminal residue" evidence="3">
    <location>
        <position position="1"/>
    </location>
</feature>
<evidence type="ECO:0000313" key="4">
    <source>
        <dbReference type="Proteomes" id="UP000245708"/>
    </source>
</evidence>
<dbReference type="GO" id="GO:0015074">
    <property type="term" value="P:DNA integration"/>
    <property type="evidence" value="ECO:0007669"/>
    <property type="project" value="InterPro"/>
</dbReference>
<feature type="region of interest" description="Disordered" evidence="1">
    <location>
        <begin position="127"/>
        <end position="157"/>
    </location>
</feature>
<comment type="caution">
    <text evidence="3">The sequence shown here is derived from an EMBL/GenBank/DDBJ whole genome shotgun (WGS) entry which is preliminary data.</text>
</comment>
<evidence type="ECO:0000259" key="2">
    <source>
        <dbReference type="PROSITE" id="PS50994"/>
    </source>
</evidence>
<dbReference type="AlphaFoldDB" id="A0A316G1S1"/>
<reference evidence="3 4" key="1">
    <citation type="submission" date="2018-05" db="EMBL/GenBank/DDBJ databases">
        <title>Genomic Encyclopedia of Type Strains, Phase IV (KMG-IV): sequencing the most valuable type-strain genomes for metagenomic binning, comparative biology and taxonomic classification.</title>
        <authorList>
            <person name="Goeker M."/>
        </authorList>
    </citation>
    <scope>NUCLEOTIDE SEQUENCE [LARGE SCALE GENOMIC DNA]</scope>
    <source>
        <strain evidence="3 4">DSM 16097</strain>
    </source>
</reference>
<dbReference type="InterPro" id="IPR036397">
    <property type="entry name" value="RNaseH_sf"/>
</dbReference>
<dbReference type="SUPFAM" id="SSF53098">
    <property type="entry name" value="Ribonuclease H-like"/>
    <property type="match status" value="1"/>
</dbReference>
<evidence type="ECO:0000256" key="1">
    <source>
        <dbReference type="SAM" id="MobiDB-lite"/>
    </source>
</evidence>
<proteinExistence type="predicted"/>
<feature type="compositionally biased region" description="Low complexity" evidence="1">
    <location>
        <begin position="131"/>
        <end position="144"/>
    </location>
</feature>
<name>A0A316G1S1_9RHOB</name>
<dbReference type="Pfam" id="PF13683">
    <property type="entry name" value="rve_3"/>
    <property type="match status" value="1"/>
</dbReference>
<dbReference type="Gene3D" id="3.30.420.10">
    <property type="entry name" value="Ribonuclease H-like superfamily/Ribonuclease H"/>
    <property type="match status" value="1"/>
</dbReference>
<dbReference type="RefSeq" id="WP_245904437.1">
    <property type="nucleotide sequence ID" value="NZ_QGGW01000022.1"/>
</dbReference>
<dbReference type="Proteomes" id="UP000245708">
    <property type="component" value="Unassembled WGS sequence"/>
</dbReference>
<keyword evidence="4" id="KW-1185">Reference proteome</keyword>
<dbReference type="InterPro" id="IPR012337">
    <property type="entry name" value="RNaseH-like_sf"/>
</dbReference>
<evidence type="ECO:0000313" key="3">
    <source>
        <dbReference type="EMBL" id="PWK54894.1"/>
    </source>
</evidence>
<feature type="domain" description="Integrase catalytic" evidence="2">
    <location>
        <begin position="1"/>
        <end position="121"/>
    </location>
</feature>
<organism evidence="3 4">
    <name type="scientific">Roseicyclus mahoneyensis</name>
    <dbReference type="NCBI Taxonomy" id="164332"/>
    <lineage>
        <taxon>Bacteria</taxon>
        <taxon>Pseudomonadati</taxon>
        <taxon>Pseudomonadota</taxon>
        <taxon>Alphaproteobacteria</taxon>
        <taxon>Rhodobacterales</taxon>
        <taxon>Roseobacteraceae</taxon>
        <taxon>Roseicyclus</taxon>
    </lineage>
</organism>
<dbReference type="EMBL" id="QGGW01000022">
    <property type="protein sequence ID" value="PWK54894.1"/>
    <property type="molecule type" value="Genomic_DNA"/>
</dbReference>
<dbReference type="PANTHER" id="PTHR47515">
    <property type="entry name" value="LOW CALCIUM RESPONSE LOCUS PROTEIN T"/>
    <property type="match status" value="1"/>
</dbReference>
<gene>
    <name evidence="3" type="ORF">C7455_1221</name>
</gene>
<feature type="compositionally biased region" description="Polar residues" evidence="1">
    <location>
        <begin position="146"/>
        <end position="157"/>
    </location>
</feature>
<protein>
    <submittedName>
        <fullName evidence="3">Integrase-like protein</fullName>
    </submittedName>
</protein>
<accession>A0A316G1S1</accession>
<dbReference type="GO" id="GO:0003676">
    <property type="term" value="F:nucleic acid binding"/>
    <property type="evidence" value="ECO:0007669"/>
    <property type="project" value="InterPro"/>
</dbReference>